<protein>
    <submittedName>
        <fullName evidence="1">Uncharacterized protein</fullName>
    </submittedName>
</protein>
<dbReference type="EMBL" id="KQ435698">
    <property type="protein sequence ID" value="KOX80720.1"/>
    <property type="molecule type" value="Genomic_DNA"/>
</dbReference>
<organism evidence="1 2">
    <name type="scientific">Melipona quadrifasciata</name>
    <dbReference type="NCBI Taxonomy" id="166423"/>
    <lineage>
        <taxon>Eukaryota</taxon>
        <taxon>Metazoa</taxon>
        <taxon>Ecdysozoa</taxon>
        <taxon>Arthropoda</taxon>
        <taxon>Hexapoda</taxon>
        <taxon>Insecta</taxon>
        <taxon>Pterygota</taxon>
        <taxon>Neoptera</taxon>
        <taxon>Endopterygota</taxon>
        <taxon>Hymenoptera</taxon>
        <taxon>Apocrita</taxon>
        <taxon>Aculeata</taxon>
        <taxon>Apoidea</taxon>
        <taxon>Anthophila</taxon>
        <taxon>Apidae</taxon>
        <taxon>Melipona</taxon>
    </lineage>
</organism>
<evidence type="ECO:0000313" key="2">
    <source>
        <dbReference type="Proteomes" id="UP000053105"/>
    </source>
</evidence>
<name>A0A0M9AAV7_9HYME</name>
<keyword evidence="2" id="KW-1185">Reference proteome</keyword>
<proteinExistence type="predicted"/>
<gene>
    <name evidence="1" type="ORF">WN51_02008</name>
</gene>
<sequence>MHKDGQLMNENRVVSHTVLCERLVYHYIVKGLNEAWHPSVKDAAGLCVLRIGASIKILMYIH</sequence>
<dbReference type="Proteomes" id="UP000053105">
    <property type="component" value="Unassembled WGS sequence"/>
</dbReference>
<dbReference type="AlphaFoldDB" id="A0A0M9AAV7"/>
<accession>A0A0M9AAV7</accession>
<evidence type="ECO:0000313" key="1">
    <source>
        <dbReference type="EMBL" id="KOX80720.1"/>
    </source>
</evidence>
<reference evidence="1 2" key="1">
    <citation type="submission" date="2015-07" db="EMBL/GenBank/DDBJ databases">
        <title>The genome of Melipona quadrifasciata.</title>
        <authorList>
            <person name="Pan H."/>
            <person name="Kapheim K."/>
        </authorList>
    </citation>
    <scope>NUCLEOTIDE SEQUENCE [LARGE SCALE GENOMIC DNA]</scope>
    <source>
        <strain evidence="1">0111107301</strain>
        <tissue evidence="1">Whole body</tissue>
    </source>
</reference>